<evidence type="ECO:0000256" key="2">
    <source>
        <dbReference type="SAM" id="MobiDB-lite"/>
    </source>
</evidence>
<dbReference type="InterPro" id="IPR001107">
    <property type="entry name" value="Band_7"/>
</dbReference>
<evidence type="ECO:0000256" key="1">
    <source>
        <dbReference type="ARBA" id="ARBA00004167"/>
    </source>
</evidence>
<dbReference type="Gene3D" id="3.30.479.30">
    <property type="entry name" value="Band 7 domain"/>
    <property type="match status" value="1"/>
</dbReference>
<dbReference type="PANTHER" id="PTHR43327:SF10">
    <property type="entry name" value="STOMATIN-LIKE PROTEIN 2, MITOCHONDRIAL"/>
    <property type="match status" value="1"/>
</dbReference>
<dbReference type="Pfam" id="PF01145">
    <property type="entry name" value="Band_7"/>
    <property type="match status" value="1"/>
</dbReference>
<accession>A0ABU3BB36</accession>
<organism evidence="4 5">
    <name type="scientific">Spectribacter acetivorans</name>
    <dbReference type="NCBI Taxonomy" id="3075603"/>
    <lineage>
        <taxon>Bacteria</taxon>
        <taxon>Pseudomonadati</taxon>
        <taxon>Pseudomonadota</taxon>
        <taxon>Gammaproteobacteria</taxon>
        <taxon>Salinisphaerales</taxon>
        <taxon>Salinisphaeraceae</taxon>
        <taxon>Spectribacter</taxon>
    </lineage>
</organism>
<proteinExistence type="predicted"/>
<feature type="domain" description="Band 7" evidence="3">
    <location>
        <begin position="18"/>
        <end position="181"/>
    </location>
</feature>
<reference evidence="4 5" key="1">
    <citation type="submission" date="2023-09" db="EMBL/GenBank/DDBJ databases">
        <authorList>
            <person name="Rey-Velasco X."/>
        </authorList>
    </citation>
    <scope>NUCLEOTIDE SEQUENCE [LARGE SCALE GENOMIC DNA]</scope>
    <source>
        <strain evidence="4 5">P385</strain>
    </source>
</reference>
<gene>
    <name evidence="4" type="ORF">RM531_08310</name>
</gene>
<feature type="compositionally biased region" description="Acidic residues" evidence="2">
    <location>
        <begin position="325"/>
        <end position="334"/>
    </location>
</feature>
<feature type="region of interest" description="Disordered" evidence="2">
    <location>
        <begin position="295"/>
        <end position="334"/>
    </location>
</feature>
<dbReference type="PANTHER" id="PTHR43327">
    <property type="entry name" value="STOMATIN-LIKE PROTEIN 2, MITOCHONDRIAL"/>
    <property type="match status" value="1"/>
</dbReference>
<dbReference type="EMBL" id="JAVRHY010000006">
    <property type="protein sequence ID" value="MDT0618478.1"/>
    <property type="molecule type" value="Genomic_DNA"/>
</dbReference>
<evidence type="ECO:0000313" key="5">
    <source>
        <dbReference type="Proteomes" id="UP001259982"/>
    </source>
</evidence>
<sequence length="334" mass="36233">MSIELLVALIIIGLALATSVYLVQPKKVATVTRLGKYVRAGRPGLNFKLPFLIEQVDVELATALLQQVENVRVKTKDNAYVDMPIQIFYQVDESTNDNVGRAAYNLEDPSSQIIQLAAKEVRSHATSMTLDELFMDKDSMEKRVKEDLEEFVGNNGYHIHNVVIDEPTPSEEVQRASNDVIASQRLQDAATAKAEAIRIERVGEARADAEALTERAKAFSSSREIISKGMADAADAMRNRVTGLDDADIIRVLEGVDWRDALISCSKGPGSVIIDTAREGHGLAETAGFIQSQIDRATKAPASTEGLSKPESPAAGGATEAVVESSEEYANDES</sequence>
<dbReference type="RefSeq" id="WP_311658598.1">
    <property type="nucleotide sequence ID" value="NZ_JAVRHY010000006.1"/>
</dbReference>
<evidence type="ECO:0000259" key="3">
    <source>
        <dbReference type="SMART" id="SM00244"/>
    </source>
</evidence>
<dbReference type="InterPro" id="IPR036013">
    <property type="entry name" value="Band_7/SPFH_dom_sf"/>
</dbReference>
<comment type="subcellular location">
    <subcellularLocation>
        <location evidence="1">Membrane</location>
        <topology evidence="1">Single-pass membrane protein</topology>
    </subcellularLocation>
</comment>
<dbReference type="SUPFAM" id="SSF117892">
    <property type="entry name" value="Band 7/SPFH domain"/>
    <property type="match status" value="1"/>
</dbReference>
<dbReference type="SMART" id="SM00244">
    <property type="entry name" value="PHB"/>
    <property type="match status" value="1"/>
</dbReference>
<evidence type="ECO:0000313" key="4">
    <source>
        <dbReference type="EMBL" id="MDT0618478.1"/>
    </source>
</evidence>
<keyword evidence="5" id="KW-1185">Reference proteome</keyword>
<dbReference type="Proteomes" id="UP001259982">
    <property type="component" value="Unassembled WGS sequence"/>
</dbReference>
<dbReference type="InterPro" id="IPR050710">
    <property type="entry name" value="Band7/mec-2_domain"/>
</dbReference>
<protein>
    <submittedName>
        <fullName evidence="4">SPFH domain-containing protein</fullName>
    </submittedName>
</protein>
<name>A0ABU3BB36_9GAMM</name>
<comment type="caution">
    <text evidence="4">The sequence shown here is derived from an EMBL/GenBank/DDBJ whole genome shotgun (WGS) entry which is preliminary data.</text>
</comment>